<evidence type="ECO:0000256" key="2">
    <source>
        <dbReference type="SAM" id="Phobius"/>
    </source>
</evidence>
<dbReference type="EMBL" id="JBHMQT010000003">
    <property type="protein sequence ID" value="MFC0860902.1"/>
    <property type="molecule type" value="Genomic_DNA"/>
</dbReference>
<evidence type="ECO:0000313" key="3">
    <source>
        <dbReference type="EMBL" id="MFC0860902.1"/>
    </source>
</evidence>
<name>A0ABV6TYV1_9ACTN</name>
<dbReference type="InterPro" id="IPR043993">
    <property type="entry name" value="T4SS_pilin"/>
</dbReference>
<proteinExistence type="predicted"/>
<dbReference type="Proteomes" id="UP001589870">
    <property type="component" value="Unassembled WGS sequence"/>
</dbReference>
<protein>
    <recommendedName>
        <fullName evidence="5">DNA-directed RNA polymerase specialized sigma24 family protein</fullName>
    </recommendedName>
</protein>
<gene>
    <name evidence="3" type="ORF">ACFHYQ_01200</name>
</gene>
<dbReference type="Pfam" id="PF18895">
    <property type="entry name" value="T4SS_pilin"/>
    <property type="match status" value="1"/>
</dbReference>
<feature type="transmembrane region" description="Helical" evidence="2">
    <location>
        <begin position="331"/>
        <end position="354"/>
    </location>
</feature>
<keyword evidence="2" id="KW-1133">Transmembrane helix</keyword>
<reference evidence="3 4" key="1">
    <citation type="submission" date="2024-09" db="EMBL/GenBank/DDBJ databases">
        <authorList>
            <person name="Sun Q."/>
            <person name="Mori K."/>
        </authorList>
    </citation>
    <scope>NUCLEOTIDE SEQUENCE [LARGE SCALE GENOMIC DNA]</scope>
    <source>
        <strain evidence="3 4">TBRC 1851</strain>
    </source>
</reference>
<dbReference type="RefSeq" id="WP_394299158.1">
    <property type="nucleotide sequence ID" value="NZ_JBHMQT010000003.1"/>
</dbReference>
<sequence length="455" mass="48797">MSTNDDALGIDRSPLDIAEQAFQMLACPPSGLTIDGRKLGHELPRRRLSLIEVRDLLTTVAYSNSTRDAVWRTLLSRARQDGPQWLVGAVGVAVPALRGISGKICRGYVAGDPEDIDTEVLAAFIEAVRTADMDRPNVFPRLRTMAKRAGERARENAEAGAARHFPLQESAPPSPPWGHPDLVLIDAVAKGVISEVDAELIGMTRLEKRTLTDVAQELGLTMEAAKKRRQRSEPILVEAILSGEVEAATSLTISSVTPREVGEEIPKTSVRSRSSDTQPVTTTTKGGWGSLTGSARTPYGLIGWPRTFLAHGVVSQPEMPRKSRRRLRRHIVRALIVIGITAVVVVAVVVAALAENDSLHVATMSWSGGTPAAAPPTNPDQLGRVFTNLRNWIIGLLATLATLMLTLGGLRYLVAGGDPGEIQKAKGAFKAAALGYALAVLAPLFVNVLKRIVGE</sequence>
<feature type="region of interest" description="Disordered" evidence="1">
    <location>
        <begin position="257"/>
        <end position="289"/>
    </location>
</feature>
<comment type="caution">
    <text evidence="3">The sequence shown here is derived from an EMBL/GenBank/DDBJ whole genome shotgun (WGS) entry which is preliminary data.</text>
</comment>
<keyword evidence="2" id="KW-0812">Transmembrane</keyword>
<evidence type="ECO:0008006" key="5">
    <source>
        <dbReference type="Google" id="ProtNLM"/>
    </source>
</evidence>
<feature type="transmembrane region" description="Helical" evidence="2">
    <location>
        <begin position="392"/>
        <end position="415"/>
    </location>
</feature>
<organism evidence="3 4">
    <name type="scientific">Sphaerimonospora cavernae</name>
    <dbReference type="NCBI Taxonomy" id="1740611"/>
    <lineage>
        <taxon>Bacteria</taxon>
        <taxon>Bacillati</taxon>
        <taxon>Actinomycetota</taxon>
        <taxon>Actinomycetes</taxon>
        <taxon>Streptosporangiales</taxon>
        <taxon>Streptosporangiaceae</taxon>
        <taxon>Sphaerimonospora</taxon>
    </lineage>
</organism>
<evidence type="ECO:0000256" key="1">
    <source>
        <dbReference type="SAM" id="MobiDB-lite"/>
    </source>
</evidence>
<feature type="transmembrane region" description="Helical" evidence="2">
    <location>
        <begin position="427"/>
        <end position="446"/>
    </location>
</feature>
<accession>A0ABV6TYV1</accession>
<evidence type="ECO:0000313" key="4">
    <source>
        <dbReference type="Proteomes" id="UP001589870"/>
    </source>
</evidence>
<keyword evidence="4" id="KW-1185">Reference proteome</keyword>
<feature type="compositionally biased region" description="Polar residues" evidence="1">
    <location>
        <begin position="269"/>
        <end position="289"/>
    </location>
</feature>
<keyword evidence="2" id="KW-0472">Membrane</keyword>